<evidence type="ECO:0000256" key="2">
    <source>
        <dbReference type="ARBA" id="ARBA00022676"/>
    </source>
</evidence>
<evidence type="ECO:0000313" key="6">
    <source>
        <dbReference type="EMBL" id="WAL43183.1"/>
    </source>
</evidence>
<dbReference type="EMBL" id="CP113787">
    <property type="protein sequence ID" value="WAL43183.1"/>
    <property type="molecule type" value="Genomic_DNA"/>
</dbReference>
<dbReference type="InterPro" id="IPR028098">
    <property type="entry name" value="Glyco_trans_4-like_N"/>
</dbReference>
<dbReference type="GO" id="GO:0016757">
    <property type="term" value="F:glycosyltransferase activity"/>
    <property type="evidence" value="ECO:0007669"/>
    <property type="project" value="UniProtKB-KW"/>
</dbReference>
<name>A0AA47FJP4_ACTNA</name>
<dbReference type="Pfam" id="PF13439">
    <property type="entry name" value="Glyco_transf_4"/>
    <property type="match status" value="1"/>
</dbReference>
<comment type="similarity">
    <text evidence="1">Belongs to the glycosyltransferase group 1 family. Glycosyltransferase 4 subfamily.</text>
</comment>
<dbReference type="CDD" id="cd03801">
    <property type="entry name" value="GT4_PimA-like"/>
    <property type="match status" value="1"/>
</dbReference>
<keyword evidence="3" id="KW-0808">Transferase</keyword>
<organism evidence="6 7">
    <name type="scientific">Actinomyces naeslundii</name>
    <dbReference type="NCBI Taxonomy" id="1655"/>
    <lineage>
        <taxon>Bacteria</taxon>
        <taxon>Bacillati</taxon>
        <taxon>Actinomycetota</taxon>
        <taxon>Actinomycetes</taxon>
        <taxon>Actinomycetales</taxon>
        <taxon>Actinomycetaceae</taxon>
        <taxon>Actinomyces</taxon>
    </lineage>
</organism>
<sequence>MSRGEASGERTSTARVLVAHPSPDLYGSDWQLVETIHGLIETGHEVLVALPLDGPLVEVLREAGARVAVMPFTVLRKALLSPRGLAKLSVQAAPEIARLRAVIRASRAEVVLTNTVTIPWWPVAASAAGVPVLAHVHEAEDTQRRIIRAGLNAPLLAASRIVANSGAARDALLEVQPHLASRTEVVHNGVAGPDHPLEVLRRRRPGDPFQIAMVGRLSPRKGVDVALDALGLLRRSGVDASLSVCGSVFPGYEWYEEELRERAAQPDLDGHVELLGYVRPTWPVLEAADAVVVPSRAEPFGNTAVEAMHAARPLVASRVQGLAEVVTDEVTGLLVPADDAEALAGALGSLATDPDLATRLAEQGEREAAERFSVVGYRATMARIVGELLGH</sequence>
<dbReference type="PANTHER" id="PTHR12526:SF640">
    <property type="entry name" value="COLANIC ACID BIOSYNTHESIS GLYCOSYLTRANSFERASE WCAL-RELATED"/>
    <property type="match status" value="1"/>
</dbReference>
<dbReference type="InterPro" id="IPR001296">
    <property type="entry name" value="Glyco_trans_1"/>
</dbReference>
<evidence type="ECO:0000256" key="1">
    <source>
        <dbReference type="ARBA" id="ARBA00009481"/>
    </source>
</evidence>
<gene>
    <name evidence="6" type="ORF">OFA60_01055</name>
</gene>
<evidence type="ECO:0000313" key="7">
    <source>
        <dbReference type="Proteomes" id="UP001163127"/>
    </source>
</evidence>
<reference evidence="6" key="1">
    <citation type="submission" date="2022-11" db="EMBL/GenBank/DDBJ databases">
        <title>Dental biofilm bacteria. Genome sequencing and assembly.</title>
        <authorList>
            <person name="Robertsson C."/>
        </authorList>
    </citation>
    <scope>NUCLEOTIDE SEQUENCE</scope>
    <source>
        <strain evidence="6">CW</strain>
    </source>
</reference>
<feature type="domain" description="Glycosyltransferase subfamily 4-like N-terminal" evidence="5">
    <location>
        <begin position="31"/>
        <end position="190"/>
    </location>
</feature>
<evidence type="ECO:0000259" key="4">
    <source>
        <dbReference type="Pfam" id="PF00534"/>
    </source>
</evidence>
<feature type="domain" description="Glycosyl transferase family 1" evidence="4">
    <location>
        <begin position="204"/>
        <end position="365"/>
    </location>
</feature>
<evidence type="ECO:0000259" key="5">
    <source>
        <dbReference type="Pfam" id="PF13439"/>
    </source>
</evidence>
<dbReference type="Proteomes" id="UP001163127">
    <property type="component" value="Chromosome"/>
</dbReference>
<dbReference type="Pfam" id="PF00534">
    <property type="entry name" value="Glycos_transf_1"/>
    <property type="match status" value="1"/>
</dbReference>
<dbReference type="SUPFAM" id="SSF53756">
    <property type="entry name" value="UDP-Glycosyltransferase/glycogen phosphorylase"/>
    <property type="match status" value="1"/>
</dbReference>
<accession>A0AA47FJP4</accession>
<proteinExistence type="inferred from homology"/>
<protein>
    <submittedName>
        <fullName evidence="6">Glycosyltransferase family 4 protein</fullName>
    </submittedName>
</protein>
<dbReference type="AlphaFoldDB" id="A0AA47FJP4"/>
<keyword evidence="2" id="KW-0328">Glycosyltransferase</keyword>
<evidence type="ECO:0000256" key="3">
    <source>
        <dbReference type="ARBA" id="ARBA00022679"/>
    </source>
</evidence>
<dbReference type="RefSeq" id="WP_076132498.1">
    <property type="nucleotide sequence ID" value="NZ_CP113787.1"/>
</dbReference>
<dbReference type="Gene3D" id="3.40.50.2000">
    <property type="entry name" value="Glycogen Phosphorylase B"/>
    <property type="match status" value="2"/>
</dbReference>
<dbReference type="PANTHER" id="PTHR12526">
    <property type="entry name" value="GLYCOSYLTRANSFERASE"/>
    <property type="match status" value="1"/>
</dbReference>